<evidence type="ECO:0000313" key="6">
    <source>
        <dbReference type="EMBL" id="CAB4874195.1"/>
    </source>
</evidence>
<evidence type="ECO:0000313" key="5">
    <source>
        <dbReference type="EMBL" id="CAB4710953.1"/>
    </source>
</evidence>
<dbReference type="InterPro" id="IPR018181">
    <property type="entry name" value="Heat_shock_70_CS"/>
</dbReference>
<protein>
    <submittedName>
        <fullName evidence="6">Unannotated protein</fullName>
    </submittedName>
</protein>
<proteinExistence type="inferred from homology"/>
<dbReference type="GO" id="GO:0005524">
    <property type="term" value="F:ATP binding"/>
    <property type="evidence" value="ECO:0007669"/>
    <property type="project" value="UniProtKB-KW"/>
</dbReference>
<dbReference type="FunFam" id="3.30.420.40:FF:000071">
    <property type="entry name" value="Molecular chaperone DnaK"/>
    <property type="match status" value="1"/>
</dbReference>
<comment type="similarity">
    <text evidence="1">Belongs to the heat shock protein 70 family.</text>
</comment>
<dbReference type="InterPro" id="IPR029047">
    <property type="entry name" value="HSP70_peptide-bd_sf"/>
</dbReference>
<evidence type="ECO:0000256" key="2">
    <source>
        <dbReference type="ARBA" id="ARBA00022741"/>
    </source>
</evidence>
<dbReference type="EMBL" id="CAEZYH010000008">
    <property type="protein sequence ID" value="CAB4710953.1"/>
    <property type="molecule type" value="Genomic_DNA"/>
</dbReference>
<dbReference type="EMBL" id="CAFBLJ010000060">
    <property type="protein sequence ID" value="CAB4874195.1"/>
    <property type="molecule type" value="Genomic_DNA"/>
</dbReference>
<dbReference type="Gene3D" id="3.30.420.40">
    <property type="match status" value="2"/>
</dbReference>
<accession>A0A6J7DYW8</accession>
<keyword evidence="2" id="KW-0547">Nucleotide-binding</keyword>
<dbReference type="PRINTS" id="PR00301">
    <property type="entry name" value="HEATSHOCK70"/>
</dbReference>
<evidence type="ECO:0000256" key="4">
    <source>
        <dbReference type="ARBA" id="ARBA00023186"/>
    </source>
</evidence>
<dbReference type="SUPFAM" id="SSF100920">
    <property type="entry name" value="Heat shock protein 70kD (HSP70), peptide-binding domain"/>
    <property type="match status" value="1"/>
</dbReference>
<gene>
    <name evidence="5" type="ORF">UFOPK2658_00402</name>
    <name evidence="6" type="ORF">UFOPK3304_01177</name>
</gene>
<dbReference type="AlphaFoldDB" id="A0A6J7DYW8"/>
<dbReference type="GO" id="GO:0140662">
    <property type="term" value="F:ATP-dependent protein folding chaperone"/>
    <property type="evidence" value="ECO:0007669"/>
    <property type="project" value="InterPro"/>
</dbReference>
<evidence type="ECO:0000256" key="1">
    <source>
        <dbReference type="ARBA" id="ARBA00007381"/>
    </source>
</evidence>
<keyword evidence="3" id="KW-0067">ATP-binding</keyword>
<dbReference type="Pfam" id="PF00012">
    <property type="entry name" value="HSP70"/>
    <property type="match status" value="1"/>
</dbReference>
<keyword evidence="4" id="KW-0143">Chaperone</keyword>
<dbReference type="PANTHER" id="PTHR19375">
    <property type="entry name" value="HEAT SHOCK PROTEIN 70KDA"/>
    <property type="match status" value="1"/>
</dbReference>
<evidence type="ECO:0000256" key="3">
    <source>
        <dbReference type="ARBA" id="ARBA00022840"/>
    </source>
</evidence>
<organism evidence="6">
    <name type="scientific">freshwater metagenome</name>
    <dbReference type="NCBI Taxonomy" id="449393"/>
    <lineage>
        <taxon>unclassified sequences</taxon>
        <taxon>metagenomes</taxon>
        <taxon>ecological metagenomes</taxon>
    </lineage>
</organism>
<dbReference type="PROSITE" id="PS00297">
    <property type="entry name" value="HSP70_1"/>
    <property type="match status" value="1"/>
</dbReference>
<sequence>MSEIVGIDLGTTNSVVAWTDQNGRTEIIAGPEGSRIVPSVVYFDPEGGIIVGERATQFSVIEPTRAARLFKRGMGLNSFLNNGEKFTVDGKTWSPEELSSLVLKKLVTHASSHLRQEIKRVVITVPAYFGEPERAATRLAGEIAGLEVVRILNEPTAAAIAHGIDQRGQQSRMLVFDLGGGTFDVTVMDIASDGGMTVVATGGDRQLGGADFDAMILEQMADEIDLKFALDLTEDLYAFVDARNKAEEIKKDLSAMQTAQRPLTIGGKPFMFQLSRANFESMIAQQIGDIRDTVMNTLEMAGGGTGGIDEVLMVGGSSRIPIFSSLLKEITGKEPIFSRNLDEDVAKGAAILAAKLRGDASPQSFIDSIPLPVDVASHGLGVSLLEGEKMVNRVIIPSGSRIPASGEIEAFTITDDQMQLQLELNEGDEVDIQFVRKLGESLGNFPKPRPMSHPIRISMSYDADQMIQVKAFDGKTGDFICEINLKHETLLSMSERDKARDFLKGLDFE</sequence>
<reference evidence="6" key="1">
    <citation type="submission" date="2020-05" db="EMBL/GenBank/DDBJ databases">
        <authorList>
            <person name="Chiriac C."/>
            <person name="Salcher M."/>
            <person name="Ghai R."/>
            <person name="Kavagutti S V."/>
        </authorList>
    </citation>
    <scope>NUCLEOTIDE SEQUENCE</scope>
</reference>
<dbReference type="InterPro" id="IPR013126">
    <property type="entry name" value="Hsp_70_fam"/>
</dbReference>
<dbReference type="CDD" id="cd24029">
    <property type="entry name" value="ASKHA_NBD_HSP70_DnaK_HscA_HscC"/>
    <property type="match status" value="1"/>
</dbReference>
<dbReference type="InterPro" id="IPR043129">
    <property type="entry name" value="ATPase_NBD"/>
</dbReference>
<dbReference type="Gene3D" id="2.60.34.10">
    <property type="entry name" value="Substrate Binding Domain Of DNAk, Chain A, domain 1"/>
    <property type="match status" value="1"/>
</dbReference>
<dbReference type="SUPFAM" id="SSF53067">
    <property type="entry name" value="Actin-like ATPase domain"/>
    <property type="match status" value="2"/>
</dbReference>
<dbReference type="PROSITE" id="PS00329">
    <property type="entry name" value="HSP70_2"/>
    <property type="match status" value="1"/>
</dbReference>
<dbReference type="Gene3D" id="3.90.640.10">
    <property type="entry name" value="Actin, Chain A, domain 4"/>
    <property type="match status" value="1"/>
</dbReference>
<name>A0A6J7DYW8_9ZZZZ</name>